<dbReference type="Gene3D" id="1.20.1560.10">
    <property type="entry name" value="ABC transporter type 1, transmembrane domain"/>
    <property type="match status" value="1"/>
</dbReference>
<evidence type="ECO:0000256" key="6">
    <source>
        <dbReference type="ARBA" id="ARBA00023136"/>
    </source>
</evidence>
<dbReference type="SMART" id="SM00382">
    <property type="entry name" value="AAA"/>
    <property type="match status" value="1"/>
</dbReference>
<dbReference type="InterPro" id="IPR036640">
    <property type="entry name" value="ABC1_TM_sf"/>
</dbReference>
<evidence type="ECO:0000256" key="2">
    <source>
        <dbReference type="ARBA" id="ARBA00022692"/>
    </source>
</evidence>
<evidence type="ECO:0000256" key="7">
    <source>
        <dbReference type="SAM" id="Phobius"/>
    </source>
</evidence>
<feature type="domain" description="ABC transmembrane type-1" evidence="9">
    <location>
        <begin position="6"/>
        <end position="290"/>
    </location>
</feature>
<name>A0ABT1M0E2_9MYCO</name>
<dbReference type="SUPFAM" id="SSF52540">
    <property type="entry name" value="P-loop containing nucleoside triphosphate hydrolases"/>
    <property type="match status" value="1"/>
</dbReference>
<dbReference type="RefSeq" id="WP_255060397.1">
    <property type="nucleotide sequence ID" value="NZ_JANDBD010000004.1"/>
</dbReference>
<feature type="transmembrane region" description="Helical" evidence="7">
    <location>
        <begin position="42"/>
        <end position="62"/>
    </location>
</feature>
<evidence type="ECO:0000259" key="8">
    <source>
        <dbReference type="PROSITE" id="PS50893"/>
    </source>
</evidence>
<evidence type="ECO:0000256" key="3">
    <source>
        <dbReference type="ARBA" id="ARBA00022741"/>
    </source>
</evidence>
<feature type="transmembrane region" description="Helical" evidence="7">
    <location>
        <begin position="122"/>
        <end position="141"/>
    </location>
</feature>
<comment type="caution">
    <text evidence="10">The sequence shown here is derived from an EMBL/GenBank/DDBJ whole genome shotgun (WGS) entry which is preliminary data.</text>
</comment>
<feature type="transmembrane region" description="Helical" evidence="7">
    <location>
        <begin position="227"/>
        <end position="248"/>
    </location>
</feature>
<dbReference type="PROSITE" id="PS50893">
    <property type="entry name" value="ABC_TRANSPORTER_2"/>
    <property type="match status" value="1"/>
</dbReference>
<evidence type="ECO:0000259" key="9">
    <source>
        <dbReference type="PROSITE" id="PS50929"/>
    </source>
</evidence>
<dbReference type="InterPro" id="IPR027417">
    <property type="entry name" value="P-loop_NTPase"/>
</dbReference>
<reference evidence="10 11" key="1">
    <citation type="submission" date="2022-06" db="EMBL/GenBank/DDBJ databases">
        <title>Mycolicibacterium sp. CAU 1645 isolated from seawater.</title>
        <authorList>
            <person name="Kim W."/>
        </authorList>
    </citation>
    <scope>NUCLEOTIDE SEQUENCE [LARGE SCALE GENOMIC DNA]</scope>
    <source>
        <strain evidence="10 11">CAU 1645</strain>
    </source>
</reference>
<dbReference type="Proteomes" id="UP001651690">
    <property type="component" value="Unassembled WGS sequence"/>
</dbReference>
<organism evidence="10 11">
    <name type="scientific">Mycolicibacterium arenosum</name>
    <dbReference type="NCBI Taxonomy" id="2952157"/>
    <lineage>
        <taxon>Bacteria</taxon>
        <taxon>Bacillati</taxon>
        <taxon>Actinomycetota</taxon>
        <taxon>Actinomycetes</taxon>
        <taxon>Mycobacteriales</taxon>
        <taxon>Mycobacteriaceae</taxon>
        <taxon>Mycolicibacterium</taxon>
    </lineage>
</organism>
<dbReference type="NCBIfam" id="TIGR02857">
    <property type="entry name" value="CydD"/>
    <property type="match status" value="1"/>
</dbReference>
<accession>A0ABT1M0E2</accession>
<dbReference type="PROSITE" id="PS50929">
    <property type="entry name" value="ABC_TM1F"/>
    <property type="match status" value="1"/>
</dbReference>
<keyword evidence="3" id="KW-0547">Nucleotide-binding</keyword>
<dbReference type="InterPro" id="IPR039421">
    <property type="entry name" value="Type_1_exporter"/>
</dbReference>
<comment type="subcellular location">
    <subcellularLocation>
        <location evidence="1">Cell membrane</location>
        <topology evidence="1">Multi-pass membrane protein</topology>
    </subcellularLocation>
</comment>
<dbReference type="Pfam" id="PF00005">
    <property type="entry name" value="ABC_tran"/>
    <property type="match status" value="1"/>
</dbReference>
<dbReference type="PANTHER" id="PTHR24221">
    <property type="entry name" value="ATP-BINDING CASSETTE SUB-FAMILY B"/>
    <property type="match status" value="1"/>
</dbReference>
<feature type="transmembrane region" description="Helical" evidence="7">
    <location>
        <begin position="147"/>
        <end position="168"/>
    </location>
</feature>
<dbReference type="InterPro" id="IPR011527">
    <property type="entry name" value="ABC1_TM_dom"/>
</dbReference>
<protein>
    <submittedName>
        <fullName evidence="10">Thiol reductant ABC exporter subunit CydD</fullName>
    </submittedName>
</protein>
<dbReference type="PROSITE" id="PS00211">
    <property type="entry name" value="ABC_TRANSPORTER_1"/>
    <property type="match status" value="1"/>
</dbReference>
<evidence type="ECO:0000256" key="5">
    <source>
        <dbReference type="ARBA" id="ARBA00022989"/>
    </source>
</evidence>
<evidence type="ECO:0000313" key="11">
    <source>
        <dbReference type="Proteomes" id="UP001651690"/>
    </source>
</evidence>
<evidence type="ECO:0000256" key="4">
    <source>
        <dbReference type="ARBA" id="ARBA00022840"/>
    </source>
</evidence>
<dbReference type="InterPro" id="IPR017871">
    <property type="entry name" value="ABC_transporter-like_CS"/>
</dbReference>
<keyword evidence="2 7" id="KW-0812">Transmembrane</keyword>
<feature type="domain" description="ABC transporter" evidence="8">
    <location>
        <begin position="320"/>
        <end position="530"/>
    </location>
</feature>
<dbReference type="EMBL" id="JANDBD010000004">
    <property type="protein sequence ID" value="MCP9272619.1"/>
    <property type="molecule type" value="Genomic_DNA"/>
</dbReference>
<evidence type="ECO:0000313" key="10">
    <source>
        <dbReference type="EMBL" id="MCP9272619.1"/>
    </source>
</evidence>
<dbReference type="PANTHER" id="PTHR24221:SF590">
    <property type="entry name" value="COMPONENT LINKED WITH THE ASSEMBLY OF CYTOCHROME' TRANSPORT TRANSMEMBRANE ATP-BINDING PROTEIN ABC TRANSPORTER CYDD-RELATED"/>
    <property type="match status" value="1"/>
</dbReference>
<keyword evidence="4" id="KW-0067">ATP-binding</keyword>
<proteinExistence type="predicted"/>
<evidence type="ECO:0000256" key="1">
    <source>
        <dbReference type="ARBA" id="ARBA00004651"/>
    </source>
</evidence>
<dbReference type="Pfam" id="PF00664">
    <property type="entry name" value="ABC_membrane"/>
    <property type="match status" value="1"/>
</dbReference>
<gene>
    <name evidence="10" type="primary">cydD</name>
    <name evidence="10" type="ORF">NM203_10545</name>
</gene>
<dbReference type="CDD" id="cd18584">
    <property type="entry name" value="ABC_6TM_AarD_CydD"/>
    <property type="match status" value="1"/>
</dbReference>
<dbReference type="InterPro" id="IPR014216">
    <property type="entry name" value="ABC_transptr_CydD"/>
</dbReference>
<dbReference type="InterPro" id="IPR003439">
    <property type="entry name" value="ABC_transporter-like_ATP-bd"/>
</dbReference>
<keyword evidence="6 7" id="KW-0472">Membrane</keyword>
<dbReference type="InterPro" id="IPR003593">
    <property type="entry name" value="AAA+_ATPase"/>
</dbReference>
<keyword evidence="5 7" id="KW-1133">Transmembrane helix</keyword>
<dbReference type="SUPFAM" id="SSF90123">
    <property type="entry name" value="ABC transporter transmembrane region"/>
    <property type="match status" value="1"/>
</dbReference>
<dbReference type="Gene3D" id="3.40.50.300">
    <property type="entry name" value="P-loop containing nucleotide triphosphate hydrolases"/>
    <property type="match status" value="1"/>
</dbReference>
<keyword evidence="11" id="KW-1185">Reference proteome</keyword>
<sequence>MRRHLVASVCCGAVIAAATLAGAVLMAQVIAGLVSEPETRTLAHWTPTLVLLAVIWATRVLAQWAQARLSQRGATAAIADLEQRVLTVVTARAPRRLAAERDDAALLATTGLDGLRPYYTRYLPALILAVLITPAAVIVMACNDLQSTVIVVIALPLVPIFMILIGLVTRDRSAAALRAMTTLHARTLDLVAGIPTLKALGRAAGPADRIAELGGAHRRSAMATLRIAFMSSFVLELLATLGVAMVAVSVGLRLVFGEVDLATALIALLVAPEVFWPLRRVGAEFHAARDGRTAEESALQLIGRANHASPAPDLSAASRLRLDRVSVDGRDGTAPRHLSLDIEPGVVTVLTGPNGSGKSTAIEVLLGLTAPTEGAVFVDDAETVDLRGVWPAIGWLPQRPVLVPGTVRANLDLFGPLPDIDSACRAAGFDVVLDALPDGLETRLGRDGAGLSLGQRQRLALARVLGPDKPILLLDEPTAHLDSDSRAHVLETIAARAAAGTAVLVVAHDRAVLDIADRVVRIGGDALVAT</sequence>